<reference evidence="2 3" key="1">
    <citation type="submission" date="2018-01" db="EMBL/GenBank/DDBJ databases">
        <title>Draft Genome Sequence of Komagataeibacter maltaceti LMG 1529, a Vinegar Producing Acetic Acid Bacterium Isolated from Malt Vinegar Brewery Acetifiers.</title>
        <authorList>
            <person name="Zhang Q."/>
            <person name="Hollensteiner J."/>
            <person name="Poehlein A."/>
            <person name="Daniel R."/>
        </authorList>
    </citation>
    <scope>NUCLEOTIDE SEQUENCE [LARGE SCALE GENOMIC DNA]</scope>
    <source>
        <strain evidence="2 3">LMG 1529</strain>
    </source>
</reference>
<protein>
    <submittedName>
        <fullName evidence="2">Uncharacterized protein</fullName>
    </submittedName>
</protein>
<organism evidence="2 3">
    <name type="scientific">Novacetimonas maltaceti</name>
    <dbReference type="NCBI Taxonomy" id="1203393"/>
    <lineage>
        <taxon>Bacteria</taxon>
        <taxon>Pseudomonadati</taxon>
        <taxon>Pseudomonadota</taxon>
        <taxon>Alphaproteobacteria</taxon>
        <taxon>Acetobacterales</taxon>
        <taxon>Acetobacteraceae</taxon>
        <taxon>Novacetimonas</taxon>
    </lineage>
</organism>
<proteinExistence type="predicted"/>
<sequence length="203" mass="21065">MVMKNMPDVFRTASVSLRALPAFACSIMMTAAGSVLPHDAHAQTVAATTTAHTPAPSSPAPPVAAAVPARRENAEEYGPTPRSIQRPPNTPIPPSGVPLIPTAGLAPLSVAPISSPGDKTSFHKIELDALSHHEGLSGLLPGSVDALRDTDLEDPYYVPTAGTGHLVPQLGGLRSMLLNHGVSFAFTYKGEGSKNPLVLRSSV</sequence>
<feature type="chain" id="PRO_5015721589" evidence="1">
    <location>
        <begin position="25"/>
        <end position="203"/>
    </location>
</feature>
<name>A0A2S3W522_9PROT</name>
<accession>A0A2S3W522</accession>
<dbReference type="Proteomes" id="UP000237344">
    <property type="component" value="Unassembled WGS sequence"/>
</dbReference>
<comment type="caution">
    <text evidence="2">The sequence shown here is derived from an EMBL/GenBank/DDBJ whole genome shotgun (WGS) entry which is preliminary data.</text>
</comment>
<evidence type="ECO:0000313" key="3">
    <source>
        <dbReference type="Proteomes" id="UP000237344"/>
    </source>
</evidence>
<evidence type="ECO:0000256" key="1">
    <source>
        <dbReference type="SAM" id="SignalP"/>
    </source>
</evidence>
<dbReference type="AlphaFoldDB" id="A0A2S3W522"/>
<keyword evidence="3" id="KW-1185">Reference proteome</keyword>
<keyword evidence="1" id="KW-0732">Signal</keyword>
<feature type="signal peptide" evidence="1">
    <location>
        <begin position="1"/>
        <end position="24"/>
    </location>
</feature>
<evidence type="ECO:0000313" key="2">
    <source>
        <dbReference type="EMBL" id="POF63960.1"/>
    </source>
</evidence>
<dbReference type="EMBL" id="POTC01000003">
    <property type="protein sequence ID" value="POF63960.1"/>
    <property type="molecule type" value="Genomic_DNA"/>
</dbReference>
<gene>
    <name evidence="2" type="ORF">KMAL_04930</name>
</gene>